<geneLocation type="plasmid" evidence="1 2">
    <name>unnamed1</name>
</geneLocation>
<keyword evidence="1" id="KW-0614">Plasmid</keyword>
<name>A0A2U9S7Y0_9PROT</name>
<dbReference type="AlphaFoldDB" id="A0A2U9S7Y0"/>
<dbReference type="RefSeq" id="WP_111068408.1">
    <property type="nucleotide sequence ID" value="NZ_CP029830.1"/>
</dbReference>
<dbReference type="EMBL" id="CP029830">
    <property type="protein sequence ID" value="AWU95650.1"/>
    <property type="molecule type" value="Genomic_DNA"/>
</dbReference>
<reference evidence="1 2" key="1">
    <citation type="submission" date="2018-06" db="EMBL/GenBank/DDBJ databases">
        <title>Complete genome sequencing of Azospirillum sp. M2T2B2.</title>
        <authorList>
            <person name="Heo J."/>
            <person name="Kim S.-J."/>
            <person name="Kwon S.-W."/>
            <person name="Anandham R."/>
        </authorList>
    </citation>
    <scope>NUCLEOTIDE SEQUENCE [LARGE SCALE GENOMIC DNA]</scope>
    <source>
        <strain evidence="1 2">M2T2B2</strain>
        <plasmid evidence="1 2">unnamed1</plasmid>
    </source>
</reference>
<evidence type="ECO:0000313" key="2">
    <source>
        <dbReference type="Proteomes" id="UP000249605"/>
    </source>
</evidence>
<organism evidence="1 2">
    <name type="scientific">Azospirillum ramasamyi</name>
    <dbReference type="NCBI Taxonomy" id="682998"/>
    <lineage>
        <taxon>Bacteria</taxon>
        <taxon>Pseudomonadati</taxon>
        <taxon>Pseudomonadota</taxon>
        <taxon>Alphaproteobacteria</taxon>
        <taxon>Rhodospirillales</taxon>
        <taxon>Azospirillaceae</taxon>
        <taxon>Azospirillum</taxon>
    </lineage>
</organism>
<protein>
    <submittedName>
        <fullName evidence="1">Uncharacterized protein</fullName>
    </submittedName>
</protein>
<proteinExistence type="predicted"/>
<evidence type="ECO:0000313" key="1">
    <source>
        <dbReference type="EMBL" id="AWU95650.1"/>
    </source>
</evidence>
<dbReference type="Proteomes" id="UP000249605">
    <property type="component" value="Plasmid unnamed1"/>
</dbReference>
<accession>A0A2U9S7Y0</accession>
<gene>
    <name evidence="1" type="ORF">DM194_15245</name>
</gene>
<sequence length="61" mass="6517">MPRSNVILGGLHDFFGDHEGTLRASEGPASKAVRELKAIEFVLTAPAFGGRDVAPHQEQST</sequence>
<dbReference type="KEGG" id="azm:DM194_15245"/>
<keyword evidence="2" id="KW-1185">Reference proteome</keyword>